<proteinExistence type="predicted"/>
<name>A0ABW6I8I5_9FLAO</name>
<organism evidence="1 2">
    <name type="scientific">Flavobacterium zhoui</name>
    <dbReference type="NCBI Taxonomy" id="3230414"/>
    <lineage>
        <taxon>Bacteria</taxon>
        <taxon>Pseudomonadati</taxon>
        <taxon>Bacteroidota</taxon>
        <taxon>Flavobacteriia</taxon>
        <taxon>Flavobacteriales</taxon>
        <taxon>Flavobacteriaceae</taxon>
        <taxon>Flavobacterium</taxon>
    </lineage>
</organism>
<protein>
    <recommendedName>
        <fullName evidence="3">CPXCG motif-containing cysteine-rich protein</fullName>
    </recommendedName>
</protein>
<evidence type="ECO:0000313" key="1">
    <source>
        <dbReference type="EMBL" id="MFE3872509.1"/>
    </source>
</evidence>
<dbReference type="EMBL" id="JBHZPY010000015">
    <property type="protein sequence ID" value="MFE3872509.1"/>
    <property type="molecule type" value="Genomic_DNA"/>
</dbReference>
<comment type="caution">
    <text evidence="1">The sequence shown here is derived from an EMBL/GenBank/DDBJ whole genome shotgun (WGS) entry which is preliminary data.</text>
</comment>
<keyword evidence="2" id="KW-1185">Reference proteome</keyword>
<sequence>MRKDIICNNCDSEIVVIENKLFFSEEEKATNIMCPICNNKMLTENTDGWFFIQTKEQYNFGEQIEAQKEKIIFNETL</sequence>
<evidence type="ECO:0008006" key="3">
    <source>
        <dbReference type="Google" id="ProtNLM"/>
    </source>
</evidence>
<dbReference type="RefSeq" id="WP_379852819.1">
    <property type="nucleotide sequence ID" value="NZ_JBHZPY010000015.1"/>
</dbReference>
<dbReference type="Proteomes" id="UP001600107">
    <property type="component" value="Unassembled WGS sequence"/>
</dbReference>
<evidence type="ECO:0000313" key="2">
    <source>
        <dbReference type="Proteomes" id="UP001600107"/>
    </source>
</evidence>
<accession>A0ABW6I8I5</accession>
<reference evidence="1 2" key="1">
    <citation type="submission" date="2024-06" db="EMBL/GenBank/DDBJ databases">
        <title>Flavobacterium spp. isolated from glacier.</title>
        <authorList>
            <person name="Han D."/>
        </authorList>
    </citation>
    <scope>NUCLEOTIDE SEQUENCE [LARGE SCALE GENOMIC DNA]</scope>
    <source>
        <strain evidence="1 2">ZS1P70</strain>
    </source>
</reference>
<gene>
    <name evidence="1" type="ORF">ACFX5F_14880</name>
</gene>